<comment type="caution">
    <text evidence="2">The sequence shown here is derived from an EMBL/GenBank/DDBJ whole genome shotgun (WGS) entry which is preliminary data.</text>
</comment>
<dbReference type="InterPro" id="IPR045853">
    <property type="entry name" value="Pep_chain_release_fac_I_sf"/>
</dbReference>
<evidence type="ECO:0008006" key="4">
    <source>
        <dbReference type="Google" id="ProtNLM"/>
    </source>
</evidence>
<reference evidence="2" key="2">
    <citation type="submission" date="2022-01" db="EMBL/GenBank/DDBJ databases">
        <authorList>
            <person name="Yamashiro T."/>
            <person name="Shiraishi A."/>
            <person name="Satake H."/>
            <person name="Nakayama K."/>
        </authorList>
    </citation>
    <scope>NUCLEOTIDE SEQUENCE</scope>
</reference>
<organism evidence="2 3">
    <name type="scientific">Tanacetum coccineum</name>
    <dbReference type="NCBI Taxonomy" id="301880"/>
    <lineage>
        <taxon>Eukaryota</taxon>
        <taxon>Viridiplantae</taxon>
        <taxon>Streptophyta</taxon>
        <taxon>Embryophyta</taxon>
        <taxon>Tracheophyta</taxon>
        <taxon>Spermatophyta</taxon>
        <taxon>Magnoliopsida</taxon>
        <taxon>eudicotyledons</taxon>
        <taxon>Gunneridae</taxon>
        <taxon>Pentapetalae</taxon>
        <taxon>asterids</taxon>
        <taxon>campanulids</taxon>
        <taxon>Asterales</taxon>
        <taxon>Asteraceae</taxon>
        <taxon>Asteroideae</taxon>
        <taxon>Anthemideae</taxon>
        <taxon>Anthemidinae</taxon>
        <taxon>Tanacetum</taxon>
    </lineage>
</organism>
<dbReference type="CDD" id="cd09272">
    <property type="entry name" value="RNase_HI_RT_Ty1"/>
    <property type="match status" value="1"/>
</dbReference>
<name>A0ABQ4X5Q1_9ASTR</name>
<dbReference type="PANTHER" id="PTHR11439">
    <property type="entry name" value="GAG-POL-RELATED RETROTRANSPOSON"/>
    <property type="match status" value="1"/>
</dbReference>
<dbReference type="SUPFAM" id="SSF75620">
    <property type="entry name" value="Release factor"/>
    <property type="match status" value="1"/>
</dbReference>
<accession>A0ABQ4X5Q1</accession>
<reference evidence="2" key="1">
    <citation type="journal article" date="2022" name="Int. J. Mol. Sci.">
        <title>Draft Genome of Tanacetum Coccineum: Genomic Comparison of Closely Related Tanacetum-Family Plants.</title>
        <authorList>
            <person name="Yamashiro T."/>
            <person name="Shiraishi A."/>
            <person name="Nakayama K."/>
            <person name="Satake H."/>
        </authorList>
    </citation>
    <scope>NUCLEOTIDE SEQUENCE</scope>
</reference>
<keyword evidence="3" id="KW-1185">Reference proteome</keyword>
<dbReference type="Proteomes" id="UP001151760">
    <property type="component" value="Unassembled WGS sequence"/>
</dbReference>
<gene>
    <name evidence="2" type="ORF">Tco_0655137</name>
</gene>
<feature type="compositionally biased region" description="Basic and acidic residues" evidence="1">
    <location>
        <begin position="1"/>
        <end position="15"/>
    </location>
</feature>
<dbReference type="Gene3D" id="3.30.70.1660">
    <property type="match status" value="1"/>
</dbReference>
<proteinExistence type="predicted"/>
<feature type="region of interest" description="Disordered" evidence="1">
    <location>
        <begin position="1"/>
        <end position="22"/>
    </location>
</feature>
<sequence length="272" mass="30268">MKDIGEADKFNRKDCSPLSTPMDPIEKLKPNTVGRLSRYPSVLEGYSDASWINHVEDSSFTSGWMFLLGGGAISWAFKKQTCISGSTMELEFVALAAAGKEAEWLRNLVHEILIWPKPITLISIHCDSAATLAKAYSQMYNVKSRHLGVRHSMIRELIMNGVISIEFVRSQHNLADHLTKGLARDLVNKSVIDMESSPVEGSLSQVGSGSHSEKIRTYNYKDNKVTDHRLKMNFELASFLDGDIETAIQSCVSMEQRELLEELADSVGTASR</sequence>
<dbReference type="EMBL" id="BQNB010009215">
    <property type="protein sequence ID" value="GJS60353.1"/>
    <property type="molecule type" value="Genomic_DNA"/>
</dbReference>
<dbReference type="PANTHER" id="PTHR11439:SF521">
    <property type="entry name" value="RNA-DIRECTED DNA POLYMERASE"/>
    <property type="match status" value="1"/>
</dbReference>
<evidence type="ECO:0000313" key="3">
    <source>
        <dbReference type="Proteomes" id="UP001151760"/>
    </source>
</evidence>
<evidence type="ECO:0000256" key="1">
    <source>
        <dbReference type="SAM" id="MobiDB-lite"/>
    </source>
</evidence>
<evidence type="ECO:0000313" key="2">
    <source>
        <dbReference type="EMBL" id="GJS60353.1"/>
    </source>
</evidence>
<protein>
    <recommendedName>
        <fullName evidence="4">Zinc finger, CCHC-type</fullName>
    </recommendedName>
</protein>